<dbReference type="Pfam" id="PF01591">
    <property type="entry name" value="6PF2K"/>
    <property type="match status" value="2"/>
</dbReference>
<organism evidence="6 7">
    <name type="scientific">Lineolata rhizophorae</name>
    <dbReference type="NCBI Taxonomy" id="578093"/>
    <lineage>
        <taxon>Eukaryota</taxon>
        <taxon>Fungi</taxon>
        <taxon>Dikarya</taxon>
        <taxon>Ascomycota</taxon>
        <taxon>Pezizomycotina</taxon>
        <taxon>Dothideomycetes</taxon>
        <taxon>Dothideomycetes incertae sedis</taxon>
        <taxon>Lineolatales</taxon>
        <taxon>Lineolataceae</taxon>
        <taxon>Lineolata</taxon>
    </lineage>
</organism>
<gene>
    <name evidence="6" type="ORF">BDY21DRAFT_291130</name>
</gene>
<dbReference type="InterPro" id="IPR029033">
    <property type="entry name" value="His_PPase_superfam"/>
</dbReference>
<dbReference type="GO" id="GO:0005524">
    <property type="term" value="F:ATP binding"/>
    <property type="evidence" value="ECO:0007669"/>
    <property type="project" value="UniProtKB-KW"/>
</dbReference>
<dbReference type="InterPro" id="IPR013079">
    <property type="entry name" value="6Phosfructo_kin"/>
</dbReference>
<evidence type="ECO:0000313" key="6">
    <source>
        <dbReference type="EMBL" id="KAF2454457.1"/>
    </source>
</evidence>
<feature type="site" description="Transition state stabilizer" evidence="3">
    <location>
        <position position="687"/>
    </location>
</feature>
<dbReference type="GO" id="GO:0005829">
    <property type="term" value="C:cytosol"/>
    <property type="evidence" value="ECO:0007669"/>
    <property type="project" value="TreeGrafter"/>
</dbReference>
<dbReference type="SUPFAM" id="SSF53254">
    <property type="entry name" value="Phosphoglycerate mutase-like"/>
    <property type="match status" value="1"/>
</dbReference>
<protein>
    <submittedName>
        <fullName evidence="6">6-phosphofructo-2-kinase-domain-containing protein</fullName>
    </submittedName>
</protein>
<dbReference type="InterPro" id="IPR013078">
    <property type="entry name" value="His_Pase_superF_clade-1"/>
</dbReference>
<sequence>MNKSSPLVPITAGASASASKSGPVPVNPLAQDHNQQQPLQEQGLAPSQPKLEEPQAPSAGAPHIFRTPDTPAREHASSAPPLPLLEHLHRPHSHNGHLQAMPKPAPHQPGKHGVGAALTDTPLPSLENSPKISPARHGSVASTPRIRPTTLDIPGLTKSKVSPDGKIAQRDVGAKLLIVMVGLPARGKSYIVKKLSRYLNFLQHNTKVFNVGERRRIVAGGGSHQKHNQPAGHGMDRPHLAAEMLMNGKSSDGIPDLRLPEAVREDQNVRQEEERQHRDQPRVEHDPDREHDHDITDEEHARLEAKFPHISADNQSPDGPGKMDQSASFFDPKNRKAALIREQVALETLHECLDYILLQGGSVGILDATNSTLERRRMVMREVRERAGELNVLFIESVCVDETLLEANMRLKLSGPDYKHKDPVAALADFKERVKLYEQKYVPLGDYEEQHNMPYVKMIDVGRKVVSHQIRGFLSSTAVYYLLNFNLAPRQVWITRHGESYDNARGRIGGDAELTPNGIRYADALTRFIAHERGEWEVRQAAKQRALKQPVEAGRDGSHTPPNPHYLHYGADEDGEGGMAALQEKNFCVWSSMLKRGVQCAERFDEDKYEVKQIRLLDELNAGKMEGLTYDEIRERFPDEFAARKRDKLQYRYPGQGGESYLDVINRLRPLILEIERTEEHLLVVTHRAVARVLLAYFRGLKREEIADLECPLGMLYMLEPKPYGVEYKAYRYNPETDWFDVQPT</sequence>
<evidence type="ECO:0000256" key="1">
    <source>
        <dbReference type="ARBA" id="ARBA00022741"/>
    </source>
</evidence>
<feature type="region of interest" description="Disordered" evidence="4">
    <location>
        <begin position="1"/>
        <end position="163"/>
    </location>
</feature>
<dbReference type="Gene3D" id="3.40.50.300">
    <property type="entry name" value="P-loop containing nucleotide triphosphate hydrolases"/>
    <property type="match status" value="1"/>
</dbReference>
<keyword evidence="6" id="KW-0418">Kinase</keyword>
<accession>A0A6A6NSI3</accession>
<dbReference type="CDD" id="cd07067">
    <property type="entry name" value="HP_PGM_like"/>
    <property type="match status" value="1"/>
</dbReference>
<feature type="domain" description="6-phosphofructo-2-kinase" evidence="5">
    <location>
        <begin position="323"/>
        <end position="489"/>
    </location>
</feature>
<dbReference type="Pfam" id="PF00300">
    <property type="entry name" value="His_Phos_1"/>
    <property type="match status" value="1"/>
</dbReference>
<proteinExistence type="predicted"/>
<dbReference type="PANTHER" id="PTHR10606:SF32">
    <property type="entry name" value="6-PHOSPHOFRUCTO-2-KINASE 1"/>
    <property type="match status" value="1"/>
</dbReference>
<keyword evidence="6" id="KW-0808">Transferase</keyword>
<feature type="compositionally biased region" description="Low complexity" evidence="4">
    <location>
        <begin position="12"/>
        <end position="22"/>
    </location>
</feature>
<dbReference type="EMBL" id="MU001691">
    <property type="protein sequence ID" value="KAF2454457.1"/>
    <property type="molecule type" value="Genomic_DNA"/>
</dbReference>
<evidence type="ECO:0000256" key="3">
    <source>
        <dbReference type="PIRSR" id="PIRSR613078-3"/>
    </source>
</evidence>
<keyword evidence="7" id="KW-1185">Reference proteome</keyword>
<dbReference type="PRINTS" id="PR00991">
    <property type="entry name" value="6PFRUCTKNASE"/>
</dbReference>
<feature type="domain" description="6-phosphofructo-2-kinase" evidence="5">
    <location>
        <begin position="167"/>
        <end position="223"/>
    </location>
</feature>
<dbReference type="GO" id="GO:0006003">
    <property type="term" value="P:fructose 2,6-bisphosphate metabolic process"/>
    <property type="evidence" value="ECO:0007669"/>
    <property type="project" value="InterPro"/>
</dbReference>
<evidence type="ECO:0000313" key="7">
    <source>
        <dbReference type="Proteomes" id="UP000799766"/>
    </source>
</evidence>
<keyword evidence="2" id="KW-0067">ATP-binding</keyword>
<dbReference type="PANTHER" id="PTHR10606">
    <property type="entry name" value="6-PHOSPHOFRUCTO-2-KINASE/FRUCTOSE-2,6-BISPHOSPHATASE"/>
    <property type="match status" value="1"/>
</dbReference>
<dbReference type="InterPro" id="IPR027417">
    <property type="entry name" value="P-loop_NTPase"/>
</dbReference>
<dbReference type="SUPFAM" id="SSF52540">
    <property type="entry name" value="P-loop containing nucleoside triphosphate hydrolases"/>
    <property type="match status" value="1"/>
</dbReference>
<reference evidence="6" key="1">
    <citation type="journal article" date="2020" name="Stud. Mycol.">
        <title>101 Dothideomycetes genomes: a test case for predicting lifestyles and emergence of pathogens.</title>
        <authorList>
            <person name="Haridas S."/>
            <person name="Albert R."/>
            <person name="Binder M."/>
            <person name="Bloem J."/>
            <person name="Labutti K."/>
            <person name="Salamov A."/>
            <person name="Andreopoulos B."/>
            <person name="Baker S."/>
            <person name="Barry K."/>
            <person name="Bills G."/>
            <person name="Bluhm B."/>
            <person name="Cannon C."/>
            <person name="Castanera R."/>
            <person name="Culley D."/>
            <person name="Daum C."/>
            <person name="Ezra D."/>
            <person name="Gonzalez J."/>
            <person name="Henrissat B."/>
            <person name="Kuo A."/>
            <person name="Liang C."/>
            <person name="Lipzen A."/>
            <person name="Lutzoni F."/>
            <person name="Magnuson J."/>
            <person name="Mondo S."/>
            <person name="Nolan M."/>
            <person name="Ohm R."/>
            <person name="Pangilinan J."/>
            <person name="Park H.-J."/>
            <person name="Ramirez L."/>
            <person name="Alfaro M."/>
            <person name="Sun H."/>
            <person name="Tritt A."/>
            <person name="Yoshinaga Y."/>
            <person name="Zwiers L.-H."/>
            <person name="Turgeon B."/>
            <person name="Goodwin S."/>
            <person name="Spatafora J."/>
            <person name="Crous P."/>
            <person name="Grigoriev I."/>
        </authorList>
    </citation>
    <scope>NUCLEOTIDE SEQUENCE</scope>
    <source>
        <strain evidence="6">ATCC 16933</strain>
    </source>
</reference>
<dbReference type="GO" id="GO:0006000">
    <property type="term" value="P:fructose metabolic process"/>
    <property type="evidence" value="ECO:0007669"/>
    <property type="project" value="InterPro"/>
</dbReference>
<keyword evidence="1" id="KW-0547">Nucleotide-binding</keyword>
<dbReference type="OrthoDB" id="267323at2759"/>
<dbReference type="PIRSF" id="PIRSF000709">
    <property type="entry name" value="6PFK_2-Ptase"/>
    <property type="match status" value="1"/>
</dbReference>
<name>A0A6A6NSI3_9PEZI</name>
<dbReference type="GO" id="GO:0003873">
    <property type="term" value="F:6-phosphofructo-2-kinase activity"/>
    <property type="evidence" value="ECO:0007669"/>
    <property type="project" value="InterPro"/>
</dbReference>
<dbReference type="SMART" id="SM00855">
    <property type="entry name" value="PGAM"/>
    <property type="match status" value="1"/>
</dbReference>
<dbReference type="Gene3D" id="3.40.50.1240">
    <property type="entry name" value="Phosphoglycerate mutase-like"/>
    <property type="match status" value="1"/>
</dbReference>
<dbReference type="InterPro" id="IPR003094">
    <property type="entry name" value="6Pfruct_kin"/>
</dbReference>
<evidence type="ECO:0000259" key="5">
    <source>
        <dbReference type="Pfam" id="PF01591"/>
    </source>
</evidence>
<evidence type="ECO:0000256" key="4">
    <source>
        <dbReference type="SAM" id="MobiDB-lite"/>
    </source>
</evidence>
<evidence type="ECO:0000256" key="2">
    <source>
        <dbReference type="ARBA" id="ARBA00022840"/>
    </source>
</evidence>
<dbReference type="Proteomes" id="UP000799766">
    <property type="component" value="Unassembled WGS sequence"/>
</dbReference>
<dbReference type="AlphaFoldDB" id="A0A6A6NSI3"/>
<feature type="region of interest" description="Disordered" evidence="4">
    <location>
        <begin position="262"/>
        <end position="294"/>
    </location>
</feature>